<keyword evidence="2" id="KW-1185">Reference proteome</keyword>
<dbReference type="Proteomes" id="UP001479436">
    <property type="component" value="Unassembled WGS sequence"/>
</dbReference>
<name>A0ABR2WGH6_9FUNG</name>
<evidence type="ECO:0000313" key="2">
    <source>
        <dbReference type="Proteomes" id="UP001479436"/>
    </source>
</evidence>
<sequence length="718" mass="79667">MRPPAKITLCNQSGDIIRLIHTNSSNAGADNVLSGKSSYWTTQLPSAGTTIKNGESLDIGIIDSIILFESTTWLYFTYNNDPTVKIQIYVQMKTDGVWVSVGLYNSASNDDNPMPYGNRMELVTYDFTTNPTSNIVYAPPSNSWSTKVPAPTVDRSSEVSSGIINMFLATAITACFVIPSPVSAIAAGVEAVSLLAQLRTIYSATSTAHKLAVALTAAQGMYGMMNTFEGKKLREKAFGAIEAFETNTLSMHEWQKSELRMQMQDTTAWYTNPQTGYNVLLTSIAKRVNQQLPGKVVFDDALVADTIRCFDFYETITASNSNFQKALTSCLNMDTLTSSGLTPPDKIALALGIAAISMTINAYCNGFLLRTFVLTDENNWTSQKIPHVDKYDAEHLIDYMYARKELVDKLDLFAVAKAERLRNIAVSSTSTTETTLIGESSFSSSTITHCILADQGLQQASWGPGDVASADALMKQYNFSAVDEYKDGVPYKWQISPCRRDKMANTVYTAYSKYVSDNVCEDVKQLQEKPMKEIENSCIPYMAYLRRPHAPTQAPEVSTFSYSNSPVGMTTPDLFFKFVQYGYSFANAQGVEGDILWQQWPPSQLKFDTVVIAGKTEFYCPTGCKIHFAKDPWNIKAEDLAQQANSKKLEGSEVRKKILPPYTSALRVLYRRYFSHIEATEPIENLATMEQIGALSNDNAGDYEDNWLEEAVLSPPRI</sequence>
<evidence type="ECO:0000313" key="1">
    <source>
        <dbReference type="EMBL" id="KAK9760603.1"/>
    </source>
</evidence>
<protein>
    <submittedName>
        <fullName evidence="1">Uncharacterized protein</fullName>
    </submittedName>
</protein>
<proteinExistence type="predicted"/>
<gene>
    <name evidence="1" type="ORF">K7432_015217</name>
</gene>
<reference evidence="1 2" key="1">
    <citation type="submission" date="2023-04" db="EMBL/GenBank/DDBJ databases">
        <title>Genome of Basidiobolus ranarum AG-B5.</title>
        <authorList>
            <person name="Stajich J.E."/>
            <person name="Carter-House D."/>
            <person name="Gryganskyi A."/>
        </authorList>
    </citation>
    <scope>NUCLEOTIDE SEQUENCE [LARGE SCALE GENOMIC DNA]</scope>
    <source>
        <strain evidence="1 2">AG-B5</strain>
    </source>
</reference>
<accession>A0ABR2WGH6</accession>
<comment type="caution">
    <text evidence="1">The sequence shown here is derived from an EMBL/GenBank/DDBJ whole genome shotgun (WGS) entry which is preliminary data.</text>
</comment>
<organism evidence="1 2">
    <name type="scientific">Basidiobolus ranarum</name>
    <dbReference type="NCBI Taxonomy" id="34480"/>
    <lineage>
        <taxon>Eukaryota</taxon>
        <taxon>Fungi</taxon>
        <taxon>Fungi incertae sedis</taxon>
        <taxon>Zoopagomycota</taxon>
        <taxon>Entomophthoromycotina</taxon>
        <taxon>Basidiobolomycetes</taxon>
        <taxon>Basidiobolales</taxon>
        <taxon>Basidiobolaceae</taxon>
        <taxon>Basidiobolus</taxon>
    </lineage>
</organism>
<dbReference type="EMBL" id="JASJQH010001987">
    <property type="protein sequence ID" value="KAK9760603.1"/>
    <property type="molecule type" value="Genomic_DNA"/>
</dbReference>